<protein>
    <submittedName>
        <fullName evidence="1">Uncharacterized protein</fullName>
    </submittedName>
</protein>
<gene>
    <name evidence="1" type="ORF">LCGC14_1551110</name>
</gene>
<sequence>MEVVTVIYISTHPEHYGAEATEEDARWIAYRVAALLHEQGHNVVARPVTTTEPEDPALAQLIDRFTDLATFERAARQEMEPA</sequence>
<accession>A0A0F9LR15</accession>
<reference evidence="1" key="1">
    <citation type="journal article" date="2015" name="Nature">
        <title>Complex archaea that bridge the gap between prokaryotes and eukaryotes.</title>
        <authorList>
            <person name="Spang A."/>
            <person name="Saw J.H."/>
            <person name="Jorgensen S.L."/>
            <person name="Zaremba-Niedzwiedzka K."/>
            <person name="Martijn J."/>
            <person name="Lind A.E."/>
            <person name="van Eijk R."/>
            <person name="Schleper C."/>
            <person name="Guy L."/>
            <person name="Ettema T.J."/>
        </authorList>
    </citation>
    <scope>NUCLEOTIDE SEQUENCE</scope>
</reference>
<dbReference type="EMBL" id="LAZR01011858">
    <property type="protein sequence ID" value="KKM57026.1"/>
    <property type="molecule type" value="Genomic_DNA"/>
</dbReference>
<evidence type="ECO:0000313" key="1">
    <source>
        <dbReference type="EMBL" id="KKM57026.1"/>
    </source>
</evidence>
<organism evidence="1">
    <name type="scientific">marine sediment metagenome</name>
    <dbReference type="NCBI Taxonomy" id="412755"/>
    <lineage>
        <taxon>unclassified sequences</taxon>
        <taxon>metagenomes</taxon>
        <taxon>ecological metagenomes</taxon>
    </lineage>
</organism>
<comment type="caution">
    <text evidence="1">The sequence shown here is derived from an EMBL/GenBank/DDBJ whole genome shotgun (WGS) entry which is preliminary data.</text>
</comment>
<proteinExistence type="predicted"/>
<name>A0A0F9LR15_9ZZZZ</name>
<dbReference type="AlphaFoldDB" id="A0A0F9LR15"/>